<dbReference type="Pfam" id="PF01494">
    <property type="entry name" value="FAD_binding_3"/>
    <property type="match status" value="1"/>
</dbReference>
<keyword evidence="7" id="KW-1185">Reference proteome</keyword>
<keyword evidence="2" id="KW-0503">Monooxygenase</keyword>
<dbReference type="GO" id="GO:0004497">
    <property type="term" value="F:monooxygenase activity"/>
    <property type="evidence" value="ECO:0007669"/>
    <property type="project" value="UniProtKB-KW"/>
</dbReference>
<dbReference type="Gene3D" id="3.50.50.60">
    <property type="entry name" value="FAD/NAD(P)-binding domain"/>
    <property type="match status" value="1"/>
</dbReference>
<dbReference type="InterPro" id="IPR044560">
    <property type="entry name" value="MOase"/>
</dbReference>
<dbReference type="PRINTS" id="PR00420">
    <property type="entry name" value="RNGMNOXGNASE"/>
</dbReference>
<dbReference type="InterPro" id="IPR002938">
    <property type="entry name" value="FAD-bd"/>
</dbReference>
<dbReference type="Proteomes" id="UP001140949">
    <property type="component" value="Unassembled WGS sequence"/>
</dbReference>
<dbReference type="AlphaFoldDB" id="A0AAX6IL05"/>
<dbReference type="InterPro" id="IPR036188">
    <property type="entry name" value="FAD/NAD-bd_sf"/>
</dbReference>
<dbReference type="GO" id="GO:0071949">
    <property type="term" value="F:FAD binding"/>
    <property type="evidence" value="ECO:0007669"/>
    <property type="project" value="InterPro"/>
</dbReference>
<accession>A0AAX6IL05</accession>
<name>A0AAX6IL05_IRIPA</name>
<evidence type="ECO:0000256" key="2">
    <source>
        <dbReference type="ARBA" id="ARBA00023033"/>
    </source>
</evidence>
<dbReference type="PANTHER" id="PTHR45934">
    <property type="entry name" value="FAD/NAD(P)-BINDING OXIDOREDUCTASE FAMILY PROTEIN"/>
    <property type="match status" value="1"/>
</dbReference>
<dbReference type="PANTHER" id="PTHR45934:SF9">
    <property type="entry name" value="FAD_NAD(P)-BINDING OXIDOREDUCTASE FAMILY PROTEIN"/>
    <property type="match status" value="1"/>
</dbReference>
<reference evidence="6" key="1">
    <citation type="journal article" date="2023" name="GigaByte">
        <title>Genome assembly of the bearded iris, Iris pallida Lam.</title>
        <authorList>
            <person name="Bruccoleri R.E."/>
            <person name="Oakeley E.J."/>
            <person name="Faust A.M.E."/>
            <person name="Altorfer M."/>
            <person name="Dessus-Babus S."/>
            <person name="Burckhardt D."/>
            <person name="Oertli M."/>
            <person name="Naumann U."/>
            <person name="Petersen F."/>
            <person name="Wong J."/>
        </authorList>
    </citation>
    <scope>NUCLEOTIDE SEQUENCE</scope>
    <source>
        <strain evidence="6">GSM-AAB239-AS_SAM_17_03QT</strain>
    </source>
</reference>
<evidence type="ECO:0000313" key="7">
    <source>
        <dbReference type="Proteomes" id="UP001140949"/>
    </source>
</evidence>
<dbReference type="EMBL" id="JANAVB010000599">
    <property type="protein sequence ID" value="KAJ6853494.1"/>
    <property type="molecule type" value="Genomic_DNA"/>
</dbReference>
<reference evidence="6" key="2">
    <citation type="submission" date="2023-04" db="EMBL/GenBank/DDBJ databases">
        <authorList>
            <person name="Bruccoleri R.E."/>
            <person name="Oakeley E.J."/>
            <person name="Faust A.-M."/>
            <person name="Dessus-Babus S."/>
            <person name="Altorfer M."/>
            <person name="Burckhardt D."/>
            <person name="Oertli M."/>
            <person name="Naumann U."/>
            <person name="Petersen F."/>
            <person name="Wong J."/>
        </authorList>
    </citation>
    <scope>NUCLEOTIDE SEQUENCE</scope>
    <source>
        <strain evidence="6">GSM-AAB239-AS_SAM_17_03QT</strain>
        <tissue evidence="6">Leaf</tissue>
    </source>
</reference>
<proteinExistence type="inferred from homology"/>
<evidence type="ECO:0000259" key="5">
    <source>
        <dbReference type="Pfam" id="PF01494"/>
    </source>
</evidence>
<keyword evidence="1" id="KW-0560">Oxidoreductase</keyword>
<comment type="caution">
    <text evidence="6">The sequence shown here is derived from an EMBL/GenBank/DDBJ whole genome shotgun (WGS) entry which is preliminary data.</text>
</comment>
<evidence type="ECO:0000256" key="4">
    <source>
        <dbReference type="SAM" id="MobiDB-lite"/>
    </source>
</evidence>
<gene>
    <name evidence="6" type="ORF">M6B38_249740</name>
</gene>
<feature type="domain" description="FAD-binding" evidence="5">
    <location>
        <begin position="65"/>
        <end position="402"/>
    </location>
</feature>
<protein>
    <recommendedName>
        <fullName evidence="5">FAD-binding domain-containing protein</fullName>
    </recommendedName>
</protein>
<organism evidence="6 7">
    <name type="scientific">Iris pallida</name>
    <name type="common">Sweet iris</name>
    <dbReference type="NCBI Taxonomy" id="29817"/>
    <lineage>
        <taxon>Eukaryota</taxon>
        <taxon>Viridiplantae</taxon>
        <taxon>Streptophyta</taxon>
        <taxon>Embryophyta</taxon>
        <taxon>Tracheophyta</taxon>
        <taxon>Spermatophyta</taxon>
        <taxon>Magnoliopsida</taxon>
        <taxon>Liliopsida</taxon>
        <taxon>Asparagales</taxon>
        <taxon>Iridaceae</taxon>
        <taxon>Iridoideae</taxon>
        <taxon>Irideae</taxon>
        <taxon>Iris</taxon>
    </lineage>
</organism>
<sequence>MAPIKLHHQIPPPPPPSSTRRRREPMASTSLSSFRPPLLSPPPPRANLRRRRFIPGATLLREDEDVVVVGAGIAGLATALSLHRLGIKSLVLEQGESLRTGGTSLTLFKNGWRVLDSIGVGDELRSKYLQIQGLLMRSEDGRELRSFEFEKEAPGQEVRAVERRVLLETLASRLQADSISFRSGVRGIERKADGRSLLELDDGSQILAKIVIACDGVRSPVAKWMGFSEPNYVGHCAFRGLGIYPEGHPFKPKVNYVYGRGLRAGFVPVSTTKVYWFICFNSQTPGPRISDPSILKKEALELVTGWPSELLDVMQKTPDEVIVKTPLVDRWLWPGLSPPPSTGNVVVVGDAWHPMTPNLGQGACCALEDSVVLAGKLAGALKGGRKTVEEALAEYGQERWARIFPLTVRANLVGSLLQWGNPVVCGIRNNVMIPKLVRLGPFLEHTNFECELVEPAAST</sequence>
<feature type="region of interest" description="Disordered" evidence="4">
    <location>
        <begin position="1"/>
        <end position="47"/>
    </location>
</feature>
<evidence type="ECO:0000256" key="3">
    <source>
        <dbReference type="ARBA" id="ARBA00024018"/>
    </source>
</evidence>
<evidence type="ECO:0000313" key="6">
    <source>
        <dbReference type="EMBL" id="KAJ6853494.1"/>
    </source>
</evidence>
<comment type="similarity">
    <text evidence="3">Belongs to the 3-hydroxybenzoate 6-hydroxylase family.</text>
</comment>
<dbReference type="SUPFAM" id="SSF51905">
    <property type="entry name" value="FAD/NAD(P)-binding domain"/>
    <property type="match status" value="1"/>
</dbReference>
<evidence type="ECO:0000256" key="1">
    <source>
        <dbReference type="ARBA" id="ARBA00023002"/>
    </source>
</evidence>